<evidence type="ECO:0000313" key="5">
    <source>
        <dbReference type="Proteomes" id="UP000663829"/>
    </source>
</evidence>
<name>A0A814EKS1_9BILA</name>
<dbReference type="EMBL" id="CAJNOQ010002649">
    <property type="protein sequence ID" value="CAF0970791.1"/>
    <property type="molecule type" value="Genomic_DNA"/>
</dbReference>
<dbReference type="OrthoDB" id="428346at2759"/>
<gene>
    <name evidence="1" type="ORF">GPM918_LOCUS12225</name>
    <name evidence="2" type="ORF">OVA965_LOCUS27568</name>
    <name evidence="3" type="ORF">SRO942_LOCUS12226</name>
    <name evidence="4" type="ORF">TMI583_LOCUS28315</name>
</gene>
<evidence type="ECO:0000313" key="4">
    <source>
        <dbReference type="EMBL" id="CAF4084402.1"/>
    </source>
</evidence>
<evidence type="ECO:0000313" key="3">
    <source>
        <dbReference type="EMBL" id="CAF3743882.1"/>
    </source>
</evidence>
<dbReference type="Proteomes" id="UP000663829">
    <property type="component" value="Unassembled WGS sequence"/>
</dbReference>
<comment type="caution">
    <text evidence="1">The sequence shown here is derived from an EMBL/GenBank/DDBJ whole genome shotgun (WGS) entry which is preliminary data.</text>
</comment>
<organism evidence="1 5">
    <name type="scientific">Didymodactylos carnosus</name>
    <dbReference type="NCBI Taxonomy" id="1234261"/>
    <lineage>
        <taxon>Eukaryota</taxon>
        <taxon>Metazoa</taxon>
        <taxon>Spiralia</taxon>
        <taxon>Gnathifera</taxon>
        <taxon>Rotifera</taxon>
        <taxon>Eurotatoria</taxon>
        <taxon>Bdelloidea</taxon>
        <taxon>Philodinida</taxon>
        <taxon>Philodinidae</taxon>
        <taxon>Didymodactylos</taxon>
    </lineage>
</organism>
<protein>
    <submittedName>
        <fullName evidence="1">Uncharacterized protein</fullName>
    </submittedName>
</protein>
<sequence length="271" mass="31877">MACPCSIEHFVTSNFIQWEIDTMSFKNYSSIYITSLTSKDYSQLKTFNEQYDILYIQTINMDNFDLISNEPDLYRSLQTRFNLHQEYINTETLYPLFYDLLIRLKPKLQSQLDVYTHRSSGLLCAQIRTDRNLTFPNHAVFPYYEKPITKVLEFLKSKQSSNTKILVTTDSQDVQQLVQRMLPAHYLVQIISPITHIAQYSNYSSCESLGKAIIEFHLLAECDLIITLKSSFGYFAVMRREDPFKKLFLYCYGLIQIHNTDDYNKYTYSTC</sequence>
<dbReference type="Proteomes" id="UP000677228">
    <property type="component" value="Unassembled WGS sequence"/>
</dbReference>
<dbReference type="EMBL" id="CAJOBA010039846">
    <property type="protein sequence ID" value="CAF4084402.1"/>
    <property type="molecule type" value="Genomic_DNA"/>
</dbReference>
<dbReference type="Gene3D" id="3.40.50.11350">
    <property type="match status" value="1"/>
</dbReference>
<dbReference type="Proteomes" id="UP000682733">
    <property type="component" value="Unassembled WGS sequence"/>
</dbReference>
<accession>A0A814EKS1</accession>
<dbReference type="AlphaFoldDB" id="A0A814EKS1"/>
<dbReference type="EMBL" id="CAJOBC010002649">
    <property type="protein sequence ID" value="CAF3743882.1"/>
    <property type="molecule type" value="Genomic_DNA"/>
</dbReference>
<evidence type="ECO:0000313" key="2">
    <source>
        <dbReference type="EMBL" id="CAF1279492.1"/>
    </source>
</evidence>
<evidence type="ECO:0000313" key="1">
    <source>
        <dbReference type="EMBL" id="CAF0970791.1"/>
    </source>
</evidence>
<dbReference type="Proteomes" id="UP000681722">
    <property type="component" value="Unassembled WGS sequence"/>
</dbReference>
<dbReference type="EMBL" id="CAJNOK010018283">
    <property type="protein sequence ID" value="CAF1279492.1"/>
    <property type="molecule type" value="Genomic_DNA"/>
</dbReference>
<proteinExistence type="predicted"/>
<keyword evidence="5" id="KW-1185">Reference proteome</keyword>
<reference evidence="1" key="1">
    <citation type="submission" date="2021-02" db="EMBL/GenBank/DDBJ databases">
        <authorList>
            <person name="Nowell W R."/>
        </authorList>
    </citation>
    <scope>NUCLEOTIDE SEQUENCE</scope>
</reference>